<dbReference type="PROSITE" id="PS51194">
    <property type="entry name" value="HELICASE_CTER"/>
    <property type="match status" value="1"/>
</dbReference>
<evidence type="ECO:0000256" key="1">
    <source>
        <dbReference type="ARBA" id="ARBA00022801"/>
    </source>
</evidence>
<keyword evidence="1" id="KW-0378">Hydrolase</keyword>
<dbReference type="Gene3D" id="3.40.50.300">
    <property type="entry name" value="P-loop containing nucleotide triphosphate hydrolases"/>
    <property type="match status" value="1"/>
</dbReference>
<dbReference type="SUPFAM" id="SSF52540">
    <property type="entry name" value="P-loop containing nucleoside triphosphate hydrolases"/>
    <property type="match status" value="2"/>
</dbReference>
<dbReference type="PANTHER" id="PTHR10799">
    <property type="entry name" value="SNF2/RAD54 HELICASE FAMILY"/>
    <property type="match status" value="1"/>
</dbReference>
<keyword evidence="4" id="KW-0347">Helicase</keyword>
<protein>
    <submittedName>
        <fullName evidence="4">DEAD/DEAH box helicase</fullName>
    </submittedName>
</protein>
<evidence type="ECO:0000259" key="3">
    <source>
        <dbReference type="PROSITE" id="PS51194"/>
    </source>
</evidence>
<gene>
    <name evidence="4" type="ORF">GBM95_03040</name>
</gene>
<dbReference type="InterPro" id="IPR038718">
    <property type="entry name" value="SNF2-like_sf"/>
</dbReference>
<dbReference type="SMART" id="SM00487">
    <property type="entry name" value="DEXDc"/>
    <property type="match status" value="1"/>
</dbReference>
<dbReference type="Pfam" id="PF00176">
    <property type="entry name" value="SNF2-rel_dom"/>
    <property type="match status" value="1"/>
</dbReference>
<dbReference type="Gene3D" id="3.40.50.10810">
    <property type="entry name" value="Tandem AAA-ATPase domain"/>
    <property type="match status" value="1"/>
</dbReference>
<dbReference type="CDD" id="cd18793">
    <property type="entry name" value="SF2_C_SNF"/>
    <property type="match status" value="1"/>
</dbReference>
<dbReference type="GO" id="GO:0016787">
    <property type="term" value="F:hydrolase activity"/>
    <property type="evidence" value="ECO:0007669"/>
    <property type="project" value="UniProtKB-KW"/>
</dbReference>
<dbReference type="InterPro" id="IPR001650">
    <property type="entry name" value="Helicase_C-like"/>
</dbReference>
<proteinExistence type="predicted"/>
<dbReference type="Proteomes" id="UP000430564">
    <property type="component" value="Unassembled WGS sequence"/>
</dbReference>
<accession>A0A6I1ETR6</accession>
<keyword evidence="4" id="KW-0547">Nucleotide-binding</keyword>
<sequence length="1391" mass="157457">MHLLIPRKCFFKPYADPAPTKLSDLDFQTFPSAFSSMSIPQIQSEAIAYALSTYTLPSASDVKSYASNRKLPVKEFTDAISEFVGKGWIRQPKEGYWGSYEILFVTPSGINMMTRLVSRKTFDAVFNKLEKVRLDRDVRMHVTVMKAAVNFIQTGRLPAPLSETFSEDQIKTWASMEAAFMVQLLDYDHWKPFVEALPARIIAHAALRVAQDTADARGFDVTSDKFRDYLTLHLSKEAAAEYRDWRHYYADFLCNGKPHELLKKMNCESPWYMIVSAAASIMDNEEPSNAVSCMRIALSRLHQIHFETWFEAWLYAIALYRDRANPASVRKLERMMEVRRVAENVYLKPAILIALLGCGRDARKAAVSFREAFMEALPGEAIEQLNPQIAVPFAITALNFGLLEKIDFVGEKARKWMSFLPMLDFEFQRLTGKNEEAESIARKYGIKQFLPHYVIRPEWDLVLDRLIALPGISGGNGQDYTEGQLPTERIAYAVDTEKPGWEITIRSQKFKATTRTWLKGTVMKPSTFVERAPKLSDEAQRVANAVHLESMYWTRGMHVLNVPEALMELVGSQNVIDANTLEPIDVEKRPLEISVLRNNDTYCFTNNLSPEFDPEEDKISLTRASSSLIIVTRPTDNERDLLKAVRGINFPLAAREKLTHYLEKLSARTPVMSDLLKDSKHLEKQSGDARITFRLEPFGAGTHHVTALVHPVAENPLACSPGEGLAFIATRIGTKTVQVARDLKKERKNFDELLSALSRLEEQRDGEFSWELPVAETLEMLEVLRTHPDTALLEWPEGVKFRVSRPQIFPSSLKLSLRSIGSWFELEGKVQIDEKTVLTVNELLERLRESEGRFIRLGDDEYVALTESLKKELEHIESLVTSQKKGELRISAFNADSIERLEDEGIEIDSDEAFRSLCRRIRESKHLTPVIPAGLRTELRPYQQEGFEWLSRLISWGAGALLADDMGLGKTIQAIALLLSRAKEGPQLVVMPAAVLFNWSDELQRFAPGLRIKMLQQAEDRKKLVDEAEAGDVVLTTYGILSAEIEALSGREWTTVVLDEAHNIKNRDTRMSKAAMQLKSAARVLLTGTPLQNNLGEIWNLFEFANPGLLGSSQSFAERFIIPIERNKDRNCQKLLKRLISPFILRRTKAEVLDELPEKTEVTLRVELSEAERTLYESLRETASQRLETGEINPIEALAELMKLRQAACAAELVNPKLKLESSKINAFLKLADTLIEGGHRALVFSQFTSYLAILRKELDKKNIKYLYLDGATPAGQRQKLVDAFQKGEMPLFLISLKAGGTGLNLTAADYVAILDPWWNPAIESQASDRAYRIGQENPVTIYRLIAENTIEEKIIRLHETKKSLADALLEGSDMSNRLSRDEILRLLAED</sequence>
<dbReference type="OrthoDB" id="9760715at2"/>
<dbReference type="SMART" id="SM00490">
    <property type="entry name" value="HELICc"/>
    <property type="match status" value="1"/>
</dbReference>
<dbReference type="InterPro" id="IPR027417">
    <property type="entry name" value="P-loop_NTPase"/>
</dbReference>
<evidence type="ECO:0000313" key="5">
    <source>
        <dbReference type="Proteomes" id="UP000430564"/>
    </source>
</evidence>
<comment type="caution">
    <text evidence="4">The sequence shown here is derived from an EMBL/GenBank/DDBJ whole genome shotgun (WGS) entry which is preliminary data.</text>
</comment>
<dbReference type="EMBL" id="WEHX01000009">
    <property type="protein sequence ID" value="KAB7662289.1"/>
    <property type="molecule type" value="Genomic_DNA"/>
</dbReference>
<keyword evidence="4" id="KW-0067">ATP-binding</keyword>
<reference evidence="4 5" key="1">
    <citation type="submission" date="2019-10" db="EMBL/GenBank/DDBJ databases">
        <title>Genome diversity of Sutterella seckii.</title>
        <authorList>
            <person name="Chaplin A.V."/>
            <person name="Sokolova S.R."/>
            <person name="Mosin K.A."/>
            <person name="Ivanova E.L."/>
            <person name="Kochetkova T.O."/>
            <person name="Goltsov A.Y."/>
            <person name="Trofimov D.Y."/>
            <person name="Efimov B.A."/>
        </authorList>
    </citation>
    <scope>NUCLEOTIDE SEQUENCE [LARGE SCALE GENOMIC DNA]</scope>
    <source>
        <strain evidence="4 5">ASD393</strain>
    </source>
</reference>
<feature type="domain" description="Helicase ATP-binding" evidence="2">
    <location>
        <begin position="951"/>
        <end position="1108"/>
    </location>
</feature>
<evidence type="ECO:0000259" key="2">
    <source>
        <dbReference type="PROSITE" id="PS51192"/>
    </source>
</evidence>
<dbReference type="GO" id="GO:0005524">
    <property type="term" value="F:ATP binding"/>
    <property type="evidence" value="ECO:0007669"/>
    <property type="project" value="InterPro"/>
</dbReference>
<dbReference type="InterPro" id="IPR014001">
    <property type="entry name" value="Helicase_ATP-bd"/>
</dbReference>
<feature type="domain" description="Helicase C-terminal" evidence="3">
    <location>
        <begin position="1230"/>
        <end position="1381"/>
    </location>
</feature>
<dbReference type="Pfam" id="PF00271">
    <property type="entry name" value="Helicase_C"/>
    <property type="match status" value="1"/>
</dbReference>
<name>A0A6I1ETR6_9BURK</name>
<dbReference type="PROSITE" id="PS51192">
    <property type="entry name" value="HELICASE_ATP_BIND_1"/>
    <property type="match status" value="1"/>
</dbReference>
<dbReference type="GO" id="GO:0004386">
    <property type="term" value="F:helicase activity"/>
    <property type="evidence" value="ECO:0007669"/>
    <property type="project" value="UniProtKB-KW"/>
</dbReference>
<dbReference type="InterPro" id="IPR049730">
    <property type="entry name" value="SNF2/RAD54-like_C"/>
</dbReference>
<organism evidence="4 5">
    <name type="scientific">Sutterella seckii</name>
    <dbReference type="NCBI Taxonomy" id="1944635"/>
    <lineage>
        <taxon>Bacteria</taxon>
        <taxon>Pseudomonadati</taxon>
        <taxon>Pseudomonadota</taxon>
        <taxon>Betaproteobacteria</taxon>
        <taxon>Burkholderiales</taxon>
        <taxon>Sutterellaceae</taxon>
        <taxon>Sutterella</taxon>
    </lineage>
</organism>
<dbReference type="InterPro" id="IPR000330">
    <property type="entry name" value="SNF2_N"/>
</dbReference>
<evidence type="ECO:0000313" key="4">
    <source>
        <dbReference type="EMBL" id="KAB7662289.1"/>
    </source>
</evidence>